<dbReference type="InterPro" id="IPR050267">
    <property type="entry name" value="Anti-sigma-factor_SerPK"/>
</dbReference>
<keyword evidence="1" id="KW-0723">Serine/threonine-protein kinase</keyword>
<dbReference type="RefSeq" id="WP_358359647.1">
    <property type="nucleotide sequence ID" value="NZ_JBEZFP010000092.1"/>
</dbReference>
<evidence type="ECO:0000259" key="3">
    <source>
        <dbReference type="Pfam" id="PF13581"/>
    </source>
</evidence>
<dbReference type="Gene3D" id="3.30.565.10">
    <property type="entry name" value="Histidine kinase-like ATPase, C-terminal domain"/>
    <property type="match status" value="1"/>
</dbReference>
<gene>
    <name evidence="4" type="ORF">AB0C36_29155</name>
</gene>
<evidence type="ECO:0000313" key="5">
    <source>
        <dbReference type="Proteomes" id="UP001551482"/>
    </source>
</evidence>
<dbReference type="InterPro" id="IPR036890">
    <property type="entry name" value="HATPase_C_sf"/>
</dbReference>
<accession>A0ABV3DP87</accession>
<keyword evidence="5" id="KW-1185">Reference proteome</keyword>
<evidence type="ECO:0000256" key="1">
    <source>
        <dbReference type="ARBA" id="ARBA00022527"/>
    </source>
</evidence>
<reference evidence="4 5" key="1">
    <citation type="submission" date="2024-06" db="EMBL/GenBank/DDBJ databases">
        <title>The Natural Products Discovery Center: Release of the First 8490 Sequenced Strains for Exploring Actinobacteria Biosynthetic Diversity.</title>
        <authorList>
            <person name="Kalkreuter E."/>
            <person name="Kautsar S.A."/>
            <person name="Yang D."/>
            <person name="Bader C.D."/>
            <person name="Teijaro C.N."/>
            <person name="Fluegel L."/>
            <person name="Davis C.M."/>
            <person name="Simpson J.R."/>
            <person name="Lauterbach L."/>
            <person name="Steele A.D."/>
            <person name="Gui C."/>
            <person name="Meng S."/>
            <person name="Li G."/>
            <person name="Viehrig K."/>
            <person name="Ye F."/>
            <person name="Su P."/>
            <person name="Kiefer A.F."/>
            <person name="Nichols A."/>
            <person name="Cepeda A.J."/>
            <person name="Yan W."/>
            <person name="Fan B."/>
            <person name="Jiang Y."/>
            <person name="Adhikari A."/>
            <person name="Zheng C.-J."/>
            <person name="Schuster L."/>
            <person name="Cowan T.M."/>
            <person name="Smanski M.J."/>
            <person name="Chevrette M.G."/>
            <person name="De Carvalho L.P.S."/>
            <person name="Shen B."/>
        </authorList>
    </citation>
    <scope>NUCLEOTIDE SEQUENCE [LARGE SCALE GENOMIC DNA]</scope>
    <source>
        <strain evidence="4 5">NPDC048946</strain>
    </source>
</reference>
<dbReference type="SUPFAM" id="SSF55874">
    <property type="entry name" value="ATPase domain of HSP90 chaperone/DNA topoisomerase II/histidine kinase"/>
    <property type="match status" value="1"/>
</dbReference>
<dbReference type="PANTHER" id="PTHR35526:SF3">
    <property type="entry name" value="ANTI-SIGMA-F FACTOR RSBW"/>
    <property type="match status" value="1"/>
</dbReference>
<dbReference type="CDD" id="cd16936">
    <property type="entry name" value="HATPase_RsbW-like"/>
    <property type="match status" value="1"/>
</dbReference>
<keyword evidence="1" id="KW-0808">Transferase</keyword>
<dbReference type="Proteomes" id="UP001551482">
    <property type="component" value="Unassembled WGS sequence"/>
</dbReference>
<name>A0ABV3DP87_9ACTN</name>
<dbReference type="Pfam" id="PF13581">
    <property type="entry name" value="HATPase_c_2"/>
    <property type="match status" value="1"/>
</dbReference>
<proteinExistence type="predicted"/>
<protein>
    <submittedName>
        <fullName evidence="4">ATP-binding protein</fullName>
    </submittedName>
</protein>
<feature type="region of interest" description="Disordered" evidence="2">
    <location>
        <begin position="78"/>
        <end position="97"/>
    </location>
</feature>
<sequence length="132" mass="13897">MNSAPSGPTSAASRARARVRELLHGLHGPHPPTTLVDDVMLVVSELVTNAERHGGGLVAFDACLADDAIVISVTDASPELPRTTPRERSAAPGGFGWPLIQRLGRKVDVTRGEHGKTIRVAMSTGHPAAEPR</sequence>
<dbReference type="InterPro" id="IPR003594">
    <property type="entry name" value="HATPase_dom"/>
</dbReference>
<dbReference type="GO" id="GO:0005524">
    <property type="term" value="F:ATP binding"/>
    <property type="evidence" value="ECO:0007669"/>
    <property type="project" value="UniProtKB-KW"/>
</dbReference>
<comment type="caution">
    <text evidence="4">The sequence shown here is derived from an EMBL/GenBank/DDBJ whole genome shotgun (WGS) entry which is preliminary data.</text>
</comment>
<keyword evidence="4" id="KW-0067">ATP-binding</keyword>
<dbReference type="EMBL" id="JBEZFP010000092">
    <property type="protein sequence ID" value="MEU8137568.1"/>
    <property type="molecule type" value="Genomic_DNA"/>
</dbReference>
<evidence type="ECO:0000256" key="2">
    <source>
        <dbReference type="SAM" id="MobiDB-lite"/>
    </source>
</evidence>
<organism evidence="4 5">
    <name type="scientific">Streptodolium elevatio</name>
    <dbReference type="NCBI Taxonomy" id="3157996"/>
    <lineage>
        <taxon>Bacteria</taxon>
        <taxon>Bacillati</taxon>
        <taxon>Actinomycetota</taxon>
        <taxon>Actinomycetes</taxon>
        <taxon>Kitasatosporales</taxon>
        <taxon>Streptomycetaceae</taxon>
        <taxon>Streptodolium</taxon>
    </lineage>
</organism>
<dbReference type="PANTHER" id="PTHR35526">
    <property type="entry name" value="ANTI-SIGMA-F FACTOR RSBW-RELATED"/>
    <property type="match status" value="1"/>
</dbReference>
<evidence type="ECO:0000313" key="4">
    <source>
        <dbReference type="EMBL" id="MEU8137568.1"/>
    </source>
</evidence>
<feature type="domain" description="Histidine kinase/HSP90-like ATPase" evidence="3">
    <location>
        <begin position="15"/>
        <end position="120"/>
    </location>
</feature>
<keyword evidence="4" id="KW-0547">Nucleotide-binding</keyword>
<keyword evidence="1" id="KW-0418">Kinase</keyword>